<dbReference type="NCBIfam" id="NF033388">
    <property type="entry name" value="ubiq_like_UBact"/>
    <property type="match status" value="1"/>
</dbReference>
<name>A0A059XQU8_9BACT</name>
<evidence type="ECO:0000256" key="2">
    <source>
        <dbReference type="ARBA" id="ARBA00022499"/>
    </source>
</evidence>
<keyword evidence="7" id="KW-1185">Reference proteome</keyword>
<dbReference type="KEGG" id="lfp:Y981_10040"/>
<comment type="caution">
    <text evidence="4">Lacks conserved residue(s) required for the propagation of feature annotation.</text>
</comment>
<accession>A0A059XQU8</accession>
<feature type="cross-link" description="Isoglutamyl lysine isopeptide (Glu-Lys) (interchain with K-? in acceptor proteins)" evidence="4">
    <location>
        <position position="64"/>
    </location>
</feature>
<organism evidence="6 7">
    <name type="scientific">Leptospirillum ferriphilum YSK</name>
    <dbReference type="NCBI Taxonomy" id="1441628"/>
    <lineage>
        <taxon>Bacteria</taxon>
        <taxon>Pseudomonadati</taxon>
        <taxon>Nitrospirota</taxon>
        <taxon>Nitrospiria</taxon>
        <taxon>Nitrospirales</taxon>
        <taxon>Nitrospiraceae</taxon>
        <taxon>Leptospirillum</taxon>
    </lineage>
</organism>
<evidence type="ECO:0000256" key="4">
    <source>
        <dbReference type="HAMAP-Rule" id="MF_02133"/>
    </source>
</evidence>
<sequence>MLNGEDVVRFPERKTIPGDPGREIQKEAPVPKRPETKKTGDRLMDRMKKVDPNQSERYRQRTGE</sequence>
<dbReference type="HOGENOM" id="CLU_207029_0_0_0"/>
<dbReference type="Pfam" id="PF20513">
    <property type="entry name" value="UBact"/>
    <property type="match status" value="1"/>
</dbReference>
<dbReference type="EMBL" id="CP007243">
    <property type="protein sequence ID" value="AIA30964.1"/>
    <property type="molecule type" value="Genomic_DNA"/>
</dbReference>
<gene>
    <name evidence="4" type="primary">ubact</name>
    <name evidence="6" type="ORF">Y981_10040</name>
</gene>
<keyword evidence="3 4" id="KW-0833">Ubl conjugation pathway</keyword>
<dbReference type="Proteomes" id="UP000027059">
    <property type="component" value="Chromosome"/>
</dbReference>
<dbReference type="InterPro" id="IPR037543">
    <property type="entry name" value="UBact"/>
</dbReference>
<evidence type="ECO:0000256" key="1">
    <source>
        <dbReference type="ARBA" id="ARBA00018290"/>
    </source>
</evidence>
<evidence type="ECO:0000256" key="3">
    <source>
        <dbReference type="ARBA" id="ARBA00022786"/>
    </source>
</evidence>
<reference evidence="7" key="1">
    <citation type="submission" date="2014-02" db="EMBL/GenBank/DDBJ databases">
        <title>Complete genome sequence and comparative genomic analysis of the nitrogen-fixing bacterium Leptospirillum ferriphilum YSK.</title>
        <authorList>
            <person name="Guo X."/>
            <person name="Yin H."/>
            <person name="Liang Y."/>
            <person name="Hu Q."/>
            <person name="Ma L."/>
            <person name="Xiao Y."/>
            <person name="Zhang X."/>
            <person name="Qiu G."/>
            <person name="Liu X."/>
        </authorList>
    </citation>
    <scope>NUCLEOTIDE SEQUENCE [LARGE SCALE GENOMIC DNA]</scope>
    <source>
        <strain evidence="7">YSK</strain>
    </source>
</reference>
<dbReference type="HAMAP" id="MF_02133">
    <property type="entry name" value="UBact"/>
    <property type="match status" value="1"/>
</dbReference>
<proteinExistence type="inferred from homology"/>
<protein>
    <recommendedName>
        <fullName evidence="1 4">Prokaryotic ubiquitin-like protein UBact</fullName>
    </recommendedName>
</protein>
<feature type="region of interest" description="Disordered" evidence="5">
    <location>
        <begin position="1"/>
        <end position="64"/>
    </location>
</feature>
<dbReference type="GO" id="GO:0031386">
    <property type="term" value="F:protein tag activity"/>
    <property type="evidence" value="ECO:0007669"/>
    <property type="project" value="UniProtKB-UniRule"/>
</dbReference>
<evidence type="ECO:0000313" key="6">
    <source>
        <dbReference type="EMBL" id="AIA30964.1"/>
    </source>
</evidence>
<dbReference type="AlphaFoldDB" id="A0A059XQU8"/>
<evidence type="ECO:0000313" key="7">
    <source>
        <dbReference type="Proteomes" id="UP000027059"/>
    </source>
</evidence>
<dbReference type="OrthoDB" id="9804911at2"/>
<evidence type="ECO:0000256" key="5">
    <source>
        <dbReference type="SAM" id="MobiDB-lite"/>
    </source>
</evidence>
<reference evidence="6 7" key="2">
    <citation type="journal article" date="2015" name="Biomed. Res. Int.">
        <title>Effects of Arsenite Resistance on the Growth and Functional Gene Expression of Leptospirillum ferriphilum and Acidithiobacillus thiooxidans in Pure Culture and Coculture.</title>
        <authorList>
            <person name="Jiang H."/>
            <person name="Liang Y."/>
            <person name="Yin H."/>
            <person name="Xiao Y."/>
            <person name="Guo X."/>
            <person name="Xu Y."/>
            <person name="Hu Q."/>
            <person name="Liu H."/>
            <person name="Liu X."/>
        </authorList>
    </citation>
    <scope>NUCLEOTIDE SEQUENCE [LARGE SCALE GENOMIC DNA]</scope>
    <source>
        <strain evidence="6 7">YSK</strain>
    </source>
</reference>
<dbReference type="RefSeq" id="WP_023525027.1">
    <property type="nucleotide sequence ID" value="NZ_CP007243.1"/>
</dbReference>
<comment type="function">
    <text evidence="4">May function as a protein modifier covalently attached to lysine residues of substrate proteins. This may serve to target the modified proteins for degradation by proteasomes.</text>
</comment>
<comment type="similarity">
    <text evidence="4">Belongs to the ubiquitin-like protein UBact family.</text>
</comment>
<keyword evidence="2 4" id="KW-1017">Isopeptide bond</keyword>